<dbReference type="Proteomes" id="UP000023351">
    <property type="component" value="Unassembled WGS sequence"/>
</dbReference>
<dbReference type="PATRIC" id="fig|1299321.3.peg.2402"/>
<comment type="caution">
    <text evidence="1">The sequence shown here is derived from an EMBL/GenBank/DDBJ whole genome shotgun (WGS) entry which is preliminary data.</text>
</comment>
<name>X8DTS9_9MYCO</name>
<organism evidence="1 2">
    <name type="scientific">Mycobacteroides abscessus subsp. bolletii 1513</name>
    <dbReference type="NCBI Taxonomy" id="1299321"/>
    <lineage>
        <taxon>Bacteria</taxon>
        <taxon>Bacillati</taxon>
        <taxon>Actinomycetota</taxon>
        <taxon>Actinomycetes</taxon>
        <taxon>Mycobacteriales</taxon>
        <taxon>Mycobacteriaceae</taxon>
        <taxon>Mycobacteroides</taxon>
        <taxon>Mycobacteroides abscessus</taxon>
    </lineage>
</organism>
<accession>X8DTS9</accession>
<dbReference type="EMBL" id="JAOJ01000002">
    <property type="protein sequence ID" value="EUA72037.1"/>
    <property type="molecule type" value="Genomic_DNA"/>
</dbReference>
<dbReference type="AlphaFoldDB" id="X8DTS9"/>
<gene>
    <name evidence="1" type="ORF">I540_2483</name>
</gene>
<reference evidence="1 2" key="1">
    <citation type="submission" date="2013-12" db="EMBL/GenBank/DDBJ databases">
        <authorList>
            <person name="Zelazny A."/>
            <person name="Olivier K."/>
            <person name="Holland S."/>
            <person name="Lenaerts A."/>
            <person name="Ordway D."/>
            <person name="DeGroote M.A."/>
            <person name="Parker T."/>
            <person name="Sizemore C."/>
            <person name="Tallon L.J."/>
            <person name="Sadzewicz L.K."/>
            <person name="Sengamalay N."/>
            <person name="Fraser C.M."/>
            <person name="Hine E."/>
            <person name="Shefchek K.A."/>
            <person name="Das S.P."/>
            <person name="Tettelin H."/>
        </authorList>
    </citation>
    <scope>NUCLEOTIDE SEQUENCE [LARGE SCALE GENOMIC DNA]</scope>
    <source>
        <strain evidence="1 2">1513</strain>
    </source>
</reference>
<protein>
    <submittedName>
        <fullName evidence="1">Uncharacterized protein</fullName>
    </submittedName>
</protein>
<sequence length="121" mass="13368">MPLYTDMQRAQHHVFTNVIAVDFDVSQGLENMAPTAKDVGVDYGEVLERLVGWASETDSVRAVIVTGSGADGDTIPCQTAISSSTHRIPTSWRTTNRGGRISARCWWSSDWKTRTPDTRPD</sequence>
<evidence type="ECO:0000313" key="2">
    <source>
        <dbReference type="Proteomes" id="UP000023351"/>
    </source>
</evidence>
<evidence type="ECO:0000313" key="1">
    <source>
        <dbReference type="EMBL" id="EUA72037.1"/>
    </source>
</evidence>
<proteinExistence type="predicted"/>